<dbReference type="Proteomes" id="UP000254978">
    <property type="component" value="Unassembled WGS sequence"/>
</dbReference>
<accession>A0A378TRB9</accession>
<protein>
    <submittedName>
        <fullName evidence="1">Protein of uncharacterized function (DUF1006)</fullName>
    </submittedName>
</protein>
<gene>
    <name evidence="1" type="ORF">NCTC10821_05751</name>
</gene>
<name>A0A378TRB9_9MYCO</name>
<reference evidence="1 2" key="1">
    <citation type="submission" date="2018-06" db="EMBL/GenBank/DDBJ databases">
        <authorList>
            <consortium name="Pathogen Informatics"/>
            <person name="Doyle S."/>
        </authorList>
    </citation>
    <scope>NUCLEOTIDE SEQUENCE [LARGE SCALE GENOMIC DNA]</scope>
    <source>
        <strain evidence="1 2">NCTC10821</strain>
    </source>
</reference>
<dbReference type="AlphaFoldDB" id="A0A378TRB9"/>
<organism evidence="1 2">
    <name type="scientific">Mycolicibacterium tokaiense</name>
    <dbReference type="NCBI Taxonomy" id="39695"/>
    <lineage>
        <taxon>Bacteria</taxon>
        <taxon>Bacillati</taxon>
        <taxon>Actinomycetota</taxon>
        <taxon>Actinomycetes</taxon>
        <taxon>Mycobacteriales</taxon>
        <taxon>Mycobacteriaceae</taxon>
        <taxon>Mycolicibacterium</taxon>
    </lineage>
</organism>
<dbReference type="InterPro" id="IPR009351">
    <property type="entry name" value="AlkZ-like"/>
</dbReference>
<keyword evidence="2" id="KW-1185">Reference proteome</keyword>
<evidence type="ECO:0000313" key="1">
    <source>
        <dbReference type="EMBL" id="STZ62186.1"/>
    </source>
</evidence>
<dbReference type="Pfam" id="PF06224">
    <property type="entry name" value="AlkZ-like"/>
    <property type="match status" value="1"/>
</dbReference>
<dbReference type="PANTHER" id="PTHR38479">
    <property type="entry name" value="LMO0824 PROTEIN"/>
    <property type="match status" value="1"/>
</dbReference>
<dbReference type="PANTHER" id="PTHR38479:SF2">
    <property type="entry name" value="WINGED HELIX DNA-BINDING DOMAIN-CONTAINING PROTEIN"/>
    <property type="match status" value="1"/>
</dbReference>
<proteinExistence type="predicted"/>
<evidence type="ECO:0000313" key="2">
    <source>
        <dbReference type="Proteomes" id="UP000254978"/>
    </source>
</evidence>
<dbReference type="EMBL" id="UGQT01000001">
    <property type="protein sequence ID" value="STZ62186.1"/>
    <property type="molecule type" value="Genomic_DNA"/>
</dbReference>
<sequence>MTAALVGWHATDPATPYLSLWARRPDFRRAALDAQLYEHRTLVKQLAMRRTLWLVNAANLPVILPGASDRVAATERRRLIADVESAGVAADGAAWLEAASAAVLTYLGEHGHASSTELRTALPELTGTYNPAPGKAYGAVGHIAPRVMTVLAVHGDIVRGPNDGSWITSRPRWVGAEQWVGPVQRRPAEQARAALVHTWLGAFGPATLTDVKWWFGSTLTACRAALQAAGAVEVDLDGAPGYALADDLEPVPAPDHWVALLPSLDITTMGWFERDWYLGAHRTHLFDTNGNAGPTVWHNGRVIGAWNQDTEGRVQLELLEDPGAHTRKALQRKATELTEWLAGTTVSPRFPSPLSKTIARR</sequence>